<reference evidence="6 7" key="1">
    <citation type="journal article" date="2016" name="Genome Announc.">
        <title>Draft Whole-Genome Sequence of Trichoderma gamsii T6085, a Promising Biocontrol Agent of Fusarium Head Blight on Wheat.</title>
        <authorList>
            <person name="Baroncelli R."/>
            <person name="Zapparata A."/>
            <person name="Piaggeschi G."/>
            <person name="Sarrocco S."/>
            <person name="Vannacci G."/>
        </authorList>
    </citation>
    <scope>NUCLEOTIDE SEQUENCE [LARGE SCALE GENOMIC DNA]</scope>
    <source>
        <strain evidence="6 7">T6085</strain>
    </source>
</reference>
<dbReference type="STRING" id="398673.A0A2P4ZBM6"/>
<dbReference type="PANTHER" id="PTHR31001">
    <property type="entry name" value="UNCHARACTERIZED TRANSCRIPTIONAL REGULATORY PROTEIN"/>
    <property type="match status" value="1"/>
</dbReference>
<evidence type="ECO:0000256" key="1">
    <source>
        <dbReference type="ARBA" id="ARBA00004123"/>
    </source>
</evidence>
<evidence type="ECO:0000256" key="2">
    <source>
        <dbReference type="ARBA" id="ARBA00022723"/>
    </source>
</evidence>
<dbReference type="InterPro" id="IPR050613">
    <property type="entry name" value="Sec_Metabolite_Reg"/>
</dbReference>
<evidence type="ECO:0000313" key="6">
    <source>
        <dbReference type="EMBL" id="PON21692.1"/>
    </source>
</evidence>
<accession>A0A2P4ZBM6</accession>
<gene>
    <name evidence="6" type="ORF">TGAM01_v209430</name>
</gene>
<dbReference type="AlphaFoldDB" id="A0A2P4ZBM6"/>
<dbReference type="GO" id="GO:0006351">
    <property type="term" value="P:DNA-templated transcription"/>
    <property type="evidence" value="ECO:0007669"/>
    <property type="project" value="InterPro"/>
</dbReference>
<dbReference type="GO" id="GO:0003677">
    <property type="term" value="F:DNA binding"/>
    <property type="evidence" value="ECO:0007669"/>
    <property type="project" value="InterPro"/>
</dbReference>
<dbReference type="CDD" id="cd12148">
    <property type="entry name" value="fungal_TF_MHR"/>
    <property type="match status" value="1"/>
</dbReference>
<dbReference type="Proteomes" id="UP000054821">
    <property type="component" value="Unassembled WGS sequence"/>
</dbReference>
<keyword evidence="7" id="KW-1185">Reference proteome</keyword>
<dbReference type="InterPro" id="IPR036864">
    <property type="entry name" value="Zn2-C6_fun-type_DNA-bd_sf"/>
</dbReference>
<comment type="subcellular location">
    <subcellularLocation>
        <location evidence="1">Nucleus</location>
    </subcellularLocation>
</comment>
<dbReference type="SMART" id="SM00066">
    <property type="entry name" value="GAL4"/>
    <property type="match status" value="1"/>
</dbReference>
<dbReference type="GeneID" id="29990642"/>
<dbReference type="Pfam" id="PF04082">
    <property type="entry name" value="Fungal_trans"/>
    <property type="match status" value="1"/>
</dbReference>
<feature type="region of interest" description="Disordered" evidence="4">
    <location>
        <begin position="1"/>
        <end position="28"/>
    </location>
</feature>
<keyword evidence="2" id="KW-0479">Metal-binding</keyword>
<evidence type="ECO:0000256" key="4">
    <source>
        <dbReference type="SAM" id="MobiDB-lite"/>
    </source>
</evidence>
<keyword evidence="3" id="KW-0539">Nucleus</keyword>
<evidence type="ECO:0000256" key="3">
    <source>
        <dbReference type="ARBA" id="ARBA00023242"/>
    </source>
</evidence>
<dbReference type="RefSeq" id="XP_024404699.1">
    <property type="nucleotide sequence ID" value="XM_024550554.1"/>
</dbReference>
<protein>
    <recommendedName>
        <fullName evidence="5">Zn(2)-C6 fungal-type domain-containing protein</fullName>
    </recommendedName>
</protein>
<evidence type="ECO:0000313" key="7">
    <source>
        <dbReference type="Proteomes" id="UP000054821"/>
    </source>
</evidence>
<dbReference type="Gene3D" id="4.10.240.10">
    <property type="entry name" value="Zn(2)-C6 fungal-type DNA-binding domain"/>
    <property type="match status" value="1"/>
</dbReference>
<dbReference type="InterPro" id="IPR001138">
    <property type="entry name" value="Zn2Cys6_DnaBD"/>
</dbReference>
<dbReference type="InterPro" id="IPR007219">
    <property type="entry name" value="XnlR_reg_dom"/>
</dbReference>
<dbReference type="SUPFAM" id="SSF57701">
    <property type="entry name" value="Zn2/Cys6 DNA-binding domain"/>
    <property type="match status" value="1"/>
</dbReference>
<dbReference type="GO" id="GO:0005634">
    <property type="term" value="C:nucleus"/>
    <property type="evidence" value="ECO:0007669"/>
    <property type="project" value="UniProtKB-SubCell"/>
</dbReference>
<feature type="compositionally biased region" description="Basic residues" evidence="4">
    <location>
        <begin position="17"/>
        <end position="28"/>
    </location>
</feature>
<dbReference type="EMBL" id="JPDN02000046">
    <property type="protein sequence ID" value="PON21692.1"/>
    <property type="molecule type" value="Genomic_DNA"/>
</dbReference>
<proteinExistence type="predicted"/>
<dbReference type="GO" id="GO:0000981">
    <property type="term" value="F:DNA-binding transcription factor activity, RNA polymerase II-specific"/>
    <property type="evidence" value="ECO:0007669"/>
    <property type="project" value="InterPro"/>
</dbReference>
<sequence>MEQPRSDQVSAGEVRGHLRKPAPKVTRRQRRLRVTLSCEPCRASKLRCNRQHPCDNCQRRSCMSSCIYRGCRGNAPAPGFTDSQTSPFSVASTSHLNGSTEGLLRPPLVAESEESTVVRWNNMLERPAPSRYDFTFGQNGSPFPLTFGPAVSAEILVGALPPTDCCDYLVSKYFIHLAPLFPIIHGPTFQRQYSDFLRAPTKASLSWLALLFVVCSLALNTTEPDDSALAALRSNQEDCRALDMVGMSRELRGFALTCLSQDQFLVHHDLNTLEALLVLIYAICHNEGVERGWTLLGMALNIGIAMRCNADSKSLGGIETERRRRCWAGILMLHTYQGIVFRDIDMSFLLNIKATMPTEADDLDTRGDIILPVSSQSSEMSLMKFKIRLFQLTTRICSKLSETKQLDESTLGQFDGAITGEQQEWDKVYLVDGAPSVLDTASYAHWCILQTYAYQLFLLIHRPFYRSRSPHFRPTSRDIYLKSSSGLLDIHRQFCQLPRLRSYRWLVYGMTSFNALQGAVALASCLFDLPDGLDATAYRQSLEAAVSRMETLQNCSPVCTRAYPILRHLHTYLTEHFEKRSLGDPIDALTEDWPDMDWLNPESENWTLWEGILDSTAGQAPT</sequence>
<dbReference type="PANTHER" id="PTHR31001:SF40">
    <property type="entry name" value="ZN(II)2CYS6 TRANSCRIPTION FACTOR (EUROFUNG)"/>
    <property type="match status" value="1"/>
</dbReference>
<organism evidence="6 7">
    <name type="scientific">Trichoderma gamsii</name>
    <dbReference type="NCBI Taxonomy" id="398673"/>
    <lineage>
        <taxon>Eukaryota</taxon>
        <taxon>Fungi</taxon>
        <taxon>Dikarya</taxon>
        <taxon>Ascomycota</taxon>
        <taxon>Pezizomycotina</taxon>
        <taxon>Sordariomycetes</taxon>
        <taxon>Hypocreomycetidae</taxon>
        <taxon>Hypocreales</taxon>
        <taxon>Hypocreaceae</taxon>
        <taxon>Trichoderma</taxon>
    </lineage>
</organism>
<dbReference type="GO" id="GO:0008270">
    <property type="term" value="F:zinc ion binding"/>
    <property type="evidence" value="ECO:0007669"/>
    <property type="project" value="InterPro"/>
</dbReference>
<name>A0A2P4ZBM6_9HYPO</name>
<feature type="domain" description="Zn(2)-C6 fungal-type" evidence="5">
    <location>
        <begin position="37"/>
        <end position="68"/>
    </location>
</feature>
<evidence type="ECO:0000259" key="5">
    <source>
        <dbReference type="PROSITE" id="PS50048"/>
    </source>
</evidence>
<comment type="caution">
    <text evidence="6">The sequence shown here is derived from an EMBL/GenBank/DDBJ whole genome shotgun (WGS) entry which is preliminary data.</text>
</comment>
<dbReference type="CDD" id="cd00067">
    <property type="entry name" value="GAL4"/>
    <property type="match status" value="1"/>
</dbReference>
<dbReference type="PROSITE" id="PS50048">
    <property type="entry name" value="ZN2_CY6_FUNGAL_2"/>
    <property type="match status" value="1"/>
</dbReference>
<dbReference type="PROSITE" id="PS00463">
    <property type="entry name" value="ZN2_CY6_FUNGAL_1"/>
    <property type="match status" value="1"/>
</dbReference>